<dbReference type="OrthoDB" id="299584at2759"/>
<feature type="region of interest" description="Disordered" evidence="2">
    <location>
        <begin position="434"/>
        <end position="477"/>
    </location>
</feature>
<name>Q22P19_TETTS</name>
<evidence type="ECO:0000313" key="4">
    <source>
        <dbReference type="Proteomes" id="UP000009168"/>
    </source>
</evidence>
<organism evidence="3 4">
    <name type="scientific">Tetrahymena thermophila (strain SB210)</name>
    <dbReference type="NCBI Taxonomy" id="312017"/>
    <lineage>
        <taxon>Eukaryota</taxon>
        <taxon>Sar</taxon>
        <taxon>Alveolata</taxon>
        <taxon>Ciliophora</taxon>
        <taxon>Intramacronucleata</taxon>
        <taxon>Oligohymenophorea</taxon>
        <taxon>Hymenostomatida</taxon>
        <taxon>Tetrahymenina</taxon>
        <taxon>Tetrahymenidae</taxon>
        <taxon>Tetrahymena</taxon>
    </lineage>
</organism>
<dbReference type="AlphaFoldDB" id="Q22P19"/>
<feature type="compositionally biased region" description="Polar residues" evidence="2">
    <location>
        <begin position="434"/>
        <end position="453"/>
    </location>
</feature>
<evidence type="ECO:0000313" key="3">
    <source>
        <dbReference type="EMBL" id="EAR86992.2"/>
    </source>
</evidence>
<keyword evidence="4" id="KW-1185">Reference proteome</keyword>
<feature type="coiled-coil region" evidence="1">
    <location>
        <begin position="53"/>
        <end position="80"/>
    </location>
</feature>
<feature type="compositionally biased region" description="Polar residues" evidence="2">
    <location>
        <begin position="461"/>
        <end position="470"/>
    </location>
</feature>
<dbReference type="EMBL" id="GG662856">
    <property type="protein sequence ID" value="EAR86992.2"/>
    <property type="molecule type" value="Genomic_DNA"/>
</dbReference>
<proteinExistence type="predicted"/>
<dbReference type="Proteomes" id="UP000009168">
    <property type="component" value="Unassembled WGS sequence"/>
</dbReference>
<dbReference type="InParanoid" id="Q22P19"/>
<gene>
    <name evidence="3" type="ORF">TTHERM_00415740</name>
</gene>
<reference evidence="4" key="1">
    <citation type="journal article" date="2006" name="PLoS Biol.">
        <title>Macronuclear genome sequence of the ciliate Tetrahymena thermophila, a model eukaryote.</title>
        <authorList>
            <person name="Eisen J.A."/>
            <person name="Coyne R.S."/>
            <person name="Wu M."/>
            <person name="Wu D."/>
            <person name="Thiagarajan M."/>
            <person name="Wortman J.R."/>
            <person name="Badger J.H."/>
            <person name="Ren Q."/>
            <person name="Amedeo P."/>
            <person name="Jones K.M."/>
            <person name="Tallon L.J."/>
            <person name="Delcher A.L."/>
            <person name="Salzberg S.L."/>
            <person name="Silva J.C."/>
            <person name="Haas B.J."/>
            <person name="Majoros W.H."/>
            <person name="Farzad M."/>
            <person name="Carlton J.M."/>
            <person name="Smith R.K. Jr."/>
            <person name="Garg J."/>
            <person name="Pearlman R.E."/>
            <person name="Karrer K.M."/>
            <person name="Sun L."/>
            <person name="Manning G."/>
            <person name="Elde N.C."/>
            <person name="Turkewitz A.P."/>
            <person name="Asai D.J."/>
            <person name="Wilkes D.E."/>
            <person name="Wang Y."/>
            <person name="Cai H."/>
            <person name="Collins K."/>
            <person name="Stewart B.A."/>
            <person name="Lee S.R."/>
            <person name="Wilamowska K."/>
            <person name="Weinberg Z."/>
            <person name="Ruzzo W.L."/>
            <person name="Wloga D."/>
            <person name="Gaertig J."/>
            <person name="Frankel J."/>
            <person name="Tsao C.-C."/>
            <person name="Gorovsky M.A."/>
            <person name="Keeling P.J."/>
            <person name="Waller R.F."/>
            <person name="Patron N.J."/>
            <person name="Cherry J.M."/>
            <person name="Stover N.A."/>
            <person name="Krieger C.J."/>
            <person name="del Toro C."/>
            <person name="Ryder H.F."/>
            <person name="Williamson S.C."/>
            <person name="Barbeau R.A."/>
            <person name="Hamilton E.P."/>
            <person name="Orias E."/>
        </authorList>
    </citation>
    <scope>NUCLEOTIDE SEQUENCE [LARGE SCALE GENOMIC DNA]</scope>
    <source>
        <strain evidence="4">SB210</strain>
    </source>
</reference>
<protein>
    <submittedName>
        <fullName evidence="3">Uncharacterized protein</fullName>
    </submittedName>
</protein>
<accession>Q22P19</accession>
<evidence type="ECO:0000256" key="1">
    <source>
        <dbReference type="SAM" id="Coils"/>
    </source>
</evidence>
<dbReference type="HOGENOM" id="CLU_313431_0_0_1"/>
<dbReference type="KEGG" id="tet:TTHERM_00415740"/>
<feature type="coiled-coil region" evidence="1">
    <location>
        <begin position="162"/>
        <end position="189"/>
    </location>
</feature>
<dbReference type="RefSeq" id="XP_001007237.2">
    <property type="nucleotide sequence ID" value="XM_001007237.2"/>
</dbReference>
<dbReference type="GeneID" id="7834965"/>
<evidence type="ECO:0000256" key="2">
    <source>
        <dbReference type="SAM" id="MobiDB-lite"/>
    </source>
</evidence>
<keyword evidence="1" id="KW-0175">Coiled coil</keyword>
<sequence length="948" mass="111913">MSNENLQTRSDEKQKGLRLREFEWYEVETKIRQFVFELIDPNINKLMKDRQKVDGFEDLLNQIQEKIQQFDETLIQNERRMKIFDEATKRFNNLHQELGKIKIDIKEKGDSMVKTNQNNEILFTQIQGQIKQQSLQIDSSNMNMEQSVKQMDKFKQEISYLIDNQSSKQTKLKEEIKAYMTEQSEIQQEMNNSINTLQSSLGQKGIHIKQNTEIINQLQKRMLQNENDIFNINKKLEDIPILQQKVQLIQQCIDKQQKDLSMLCSFIDLHIPLNTYTQITECLYACISNEAQKKLVDFDEKQFKILNNRLQQQETQQLNQSNELNYEKQNVPISIDFSEINKLFQDKISNIVKRNAKFKKISLNRQKLLKNQNKEERLSSQQKEQNQNDVNLNNFYEQNTEEKYSIPAVQQTQQENTNNSQEFNEVFPKQLAQSNSNIQQNQLKSSNQASTQNSRKDQRYFDQSSKTNRAYSPDGNEEEILSVEEIIAKELSSPKFYQKVEDQFKQYTHKFENQQQEFQLKINKQLEEREEYNQIQYNRCYEMIEQEQNKTNSMRLGLSNTVDAQNDSLNTIQQCLQLIQQANHIFESNVFHLNQFCTIITHLFLQDEKDKNSIGLYGFRESPIDQNTGFQQNFCQQDNQRINQNSQRGFISNIHFDDKCLSCSGQQIQINQLFKLACLAYKPQPVYLDGKNYTRIDLLQFCQKILSSISLDPSHNKAQPQKIYKKVLRQSIRLDDQKDQTKQQTNNEAFLQETCRSLNEPSTHHVGTSNTLSQTIDQGCSTYRPSLLNQSNNNLENEINLLNNSLTSREQKEGNYYEIQESNPRAQLRSREQNFFQQEQSYCQEDKLKRFSSLDSKQIQVNDFNFNQLTCSQIKITTQHKVRKLIQSKPNQKSQTQQNNEQFQLNRTSINFSKNPQNNKEKVSSYEKRRQFIMKQSIVSLNNSSINH</sequence>